<keyword evidence="2" id="KW-1185">Reference proteome</keyword>
<comment type="caution">
    <text evidence="1">The sequence shown here is derived from an EMBL/GenBank/DDBJ whole genome shotgun (WGS) entry which is preliminary data.</text>
</comment>
<organism evidence="1 2">
    <name type="scientific">Pararhodobacter aggregans</name>
    <dbReference type="NCBI Taxonomy" id="404875"/>
    <lineage>
        <taxon>Bacteria</taxon>
        <taxon>Pseudomonadati</taxon>
        <taxon>Pseudomonadota</taxon>
        <taxon>Alphaproteobacteria</taxon>
        <taxon>Rhodobacterales</taxon>
        <taxon>Paracoccaceae</taxon>
        <taxon>Pararhodobacter</taxon>
    </lineage>
</organism>
<dbReference type="RefSeq" id="WP_107752841.1">
    <property type="nucleotide sequence ID" value="NZ_QBKF01000008.1"/>
</dbReference>
<sequence length="192" mass="22145">MPISPRAKAVLGYWRDLGPAGWYAGGESLDAEIRTRFEEDWNTALSGGHRSWMHCPEGILAFLLLTDQFPRNMFRGQGKAFATDPLARRAAHYAWQNQLDLRIDEPMRQFFYLPLEHSESPFDQDRAVALIKARMPETGAETLLHARAHREIIRRFRRFPFRNEALGRETTPEERAFLEAGGYMAIVRELQG</sequence>
<evidence type="ECO:0000313" key="2">
    <source>
        <dbReference type="Proteomes" id="UP000244810"/>
    </source>
</evidence>
<protein>
    <submittedName>
        <fullName evidence="1">DUF924 domain-containing protein</fullName>
    </submittedName>
</protein>
<dbReference type="InterPro" id="IPR010323">
    <property type="entry name" value="DUF924"/>
</dbReference>
<dbReference type="OrthoDB" id="7593450at2"/>
<name>A0A2T7UPP0_9RHOB</name>
<dbReference type="Gene3D" id="1.20.58.320">
    <property type="entry name" value="TPR-like"/>
    <property type="match status" value="1"/>
</dbReference>
<dbReference type="SUPFAM" id="SSF48452">
    <property type="entry name" value="TPR-like"/>
    <property type="match status" value="1"/>
</dbReference>
<reference evidence="1 2" key="1">
    <citation type="journal article" date="2011" name="Syst. Appl. Microbiol.">
        <title>Defluviimonas denitrificans gen. nov., sp. nov., and Pararhodobacter aggregans gen. nov., sp. nov., non-phototrophic Rhodobacteraceae from the biofilter of a marine aquaculture.</title>
        <authorList>
            <person name="Foesel B.U."/>
            <person name="Drake H.L."/>
            <person name="Schramm A."/>
        </authorList>
    </citation>
    <scope>NUCLEOTIDE SEQUENCE [LARGE SCALE GENOMIC DNA]</scope>
    <source>
        <strain evidence="1 2">D1-19</strain>
    </source>
</reference>
<accession>A0A2T7UPP0</accession>
<dbReference type="Pfam" id="PF06041">
    <property type="entry name" value="DUF924"/>
    <property type="match status" value="1"/>
</dbReference>
<evidence type="ECO:0000313" key="1">
    <source>
        <dbReference type="EMBL" id="PVE46624.1"/>
    </source>
</evidence>
<proteinExistence type="predicted"/>
<dbReference type="EMBL" id="QDDR01000008">
    <property type="protein sequence ID" value="PVE46624.1"/>
    <property type="molecule type" value="Genomic_DNA"/>
</dbReference>
<dbReference type="Gene3D" id="1.25.40.10">
    <property type="entry name" value="Tetratricopeptide repeat domain"/>
    <property type="match status" value="1"/>
</dbReference>
<gene>
    <name evidence="1" type="ORF">DDE23_15880</name>
</gene>
<dbReference type="InterPro" id="IPR011990">
    <property type="entry name" value="TPR-like_helical_dom_sf"/>
</dbReference>
<dbReference type="Proteomes" id="UP000244810">
    <property type="component" value="Unassembled WGS sequence"/>
</dbReference>
<dbReference type="AlphaFoldDB" id="A0A2T7UPP0"/>